<keyword evidence="3" id="KW-1185">Reference proteome</keyword>
<keyword evidence="1" id="KW-0472">Membrane</keyword>
<dbReference type="OrthoDB" id="5824787at2759"/>
<organism evidence="3 4">
    <name type="scientific">Heligmosomoides polygyrus</name>
    <name type="common">Parasitic roundworm</name>
    <dbReference type="NCBI Taxonomy" id="6339"/>
    <lineage>
        <taxon>Eukaryota</taxon>
        <taxon>Metazoa</taxon>
        <taxon>Ecdysozoa</taxon>
        <taxon>Nematoda</taxon>
        <taxon>Chromadorea</taxon>
        <taxon>Rhabditida</taxon>
        <taxon>Rhabditina</taxon>
        <taxon>Rhabditomorpha</taxon>
        <taxon>Strongyloidea</taxon>
        <taxon>Heligmosomidae</taxon>
        <taxon>Heligmosomoides</taxon>
    </lineage>
</organism>
<sequence>MDYDNVYDEIQSDCPNDKIFPILHTTLAACGLTLNMLVFISLIGKDRQLLEKPFYCLILLFNILNVIFEALVVVDAFLIIPDDVGFFVARLVSKCAQDVIWYFTSSWGLGHFLPSSLYMDLIMQAGKIKYDDIGLTETRRHRPLHVPTAPENFSSENATAVKQVFFVGVPVNAHLVMSIALTILVGKAPTFENADEKMKFFYEDLEKSAIAKITSSAMRS</sequence>
<evidence type="ECO:0000313" key="3">
    <source>
        <dbReference type="Proteomes" id="UP000050761"/>
    </source>
</evidence>
<protein>
    <submittedName>
        <fullName evidence="4">G_PROTEIN_RECEP_F1_2 domain-containing protein</fullName>
    </submittedName>
</protein>
<dbReference type="WBParaSite" id="HPBE_0001025401-mRNA-1">
    <property type="protein sequence ID" value="HPBE_0001025401-mRNA-1"/>
    <property type="gene ID" value="HPBE_0001025401"/>
</dbReference>
<reference evidence="2 3" key="1">
    <citation type="submission" date="2018-11" db="EMBL/GenBank/DDBJ databases">
        <authorList>
            <consortium name="Pathogen Informatics"/>
        </authorList>
    </citation>
    <scope>NUCLEOTIDE SEQUENCE [LARGE SCALE GENOMIC DNA]</scope>
</reference>
<evidence type="ECO:0000313" key="4">
    <source>
        <dbReference type="WBParaSite" id="HPBE_0001025401-mRNA-1"/>
    </source>
</evidence>
<accession>A0A3P8A0P4</accession>
<gene>
    <name evidence="2" type="ORF">HPBE_LOCUS10255</name>
</gene>
<dbReference type="Proteomes" id="UP000050761">
    <property type="component" value="Unassembled WGS sequence"/>
</dbReference>
<feature type="transmembrane region" description="Helical" evidence="1">
    <location>
        <begin position="20"/>
        <end position="42"/>
    </location>
</feature>
<feature type="transmembrane region" description="Helical" evidence="1">
    <location>
        <begin position="100"/>
        <end position="119"/>
    </location>
</feature>
<proteinExistence type="predicted"/>
<keyword evidence="1" id="KW-1133">Transmembrane helix</keyword>
<name>A0A183FR31_HELPZ</name>
<evidence type="ECO:0000313" key="2">
    <source>
        <dbReference type="EMBL" id="VDO84343.1"/>
    </source>
</evidence>
<evidence type="ECO:0000256" key="1">
    <source>
        <dbReference type="SAM" id="Phobius"/>
    </source>
</evidence>
<dbReference type="AlphaFoldDB" id="A0A183FR31"/>
<accession>A0A183FR31</accession>
<dbReference type="EMBL" id="UZAH01026703">
    <property type="protein sequence ID" value="VDO84343.1"/>
    <property type="molecule type" value="Genomic_DNA"/>
</dbReference>
<keyword evidence="1" id="KW-0812">Transmembrane</keyword>
<feature type="transmembrane region" description="Helical" evidence="1">
    <location>
        <begin position="54"/>
        <end position="80"/>
    </location>
</feature>
<reference evidence="4" key="2">
    <citation type="submission" date="2019-09" db="UniProtKB">
        <authorList>
            <consortium name="WormBaseParasite"/>
        </authorList>
    </citation>
    <scope>IDENTIFICATION</scope>
</reference>